<dbReference type="GO" id="GO:0051213">
    <property type="term" value="F:dioxygenase activity"/>
    <property type="evidence" value="ECO:0007669"/>
    <property type="project" value="UniProtKB-KW"/>
</dbReference>
<keyword evidence="7" id="KW-1185">Reference proteome</keyword>
<gene>
    <name evidence="6" type="ORF">GCM10022402_17570</name>
</gene>
<dbReference type="RefSeq" id="WP_344969382.1">
    <property type="nucleotide sequence ID" value="NZ_BAABDD010000006.1"/>
</dbReference>
<keyword evidence="6" id="KW-0223">Dioxygenase</keyword>
<keyword evidence="3" id="KW-0408">Iron</keyword>
<reference evidence="7" key="1">
    <citation type="journal article" date="2019" name="Int. J. Syst. Evol. Microbiol.">
        <title>The Global Catalogue of Microorganisms (GCM) 10K type strain sequencing project: providing services to taxonomists for standard genome sequencing and annotation.</title>
        <authorList>
            <consortium name="The Broad Institute Genomics Platform"/>
            <consortium name="The Broad Institute Genome Sequencing Center for Infectious Disease"/>
            <person name="Wu L."/>
            <person name="Ma J."/>
        </authorList>
    </citation>
    <scope>NUCLEOTIDE SEQUENCE [LARGE SCALE GENOMIC DNA]</scope>
    <source>
        <strain evidence="7">JCM 17137</strain>
    </source>
</reference>
<dbReference type="InterPro" id="IPR003819">
    <property type="entry name" value="TauD/TfdA-like"/>
</dbReference>
<evidence type="ECO:0000259" key="5">
    <source>
        <dbReference type="Pfam" id="PF02668"/>
    </source>
</evidence>
<protein>
    <submittedName>
        <fullName evidence="6">TauD/TfdA family dioxygenase</fullName>
    </submittedName>
</protein>
<evidence type="ECO:0000256" key="2">
    <source>
        <dbReference type="ARBA" id="ARBA00023002"/>
    </source>
</evidence>
<keyword evidence="4" id="KW-0045">Antibiotic biosynthesis</keyword>
<evidence type="ECO:0000313" key="7">
    <source>
        <dbReference type="Proteomes" id="UP001500908"/>
    </source>
</evidence>
<name>A0ABP7FEX4_9ACTN</name>
<evidence type="ECO:0000256" key="3">
    <source>
        <dbReference type="ARBA" id="ARBA00023004"/>
    </source>
</evidence>
<dbReference type="EMBL" id="BAABDD010000006">
    <property type="protein sequence ID" value="GAA3738143.1"/>
    <property type="molecule type" value="Genomic_DNA"/>
</dbReference>
<evidence type="ECO:0000313" key="6">
    <source>
        <dbReference type="EMBL" id="GAA3738143.1"/>
    </source>
</evidence>
<dbReference type="Proteomes" id="UP001500908">
    <property type="component" value="Unassembled WGS sequence"/>
</dbReference>
<organism evidence="6 7">
    <name type="scientific">Salinactinospora qingdaonensis</name>
    <dbReference type="NCBI Taxonomy" id="702744"/>
    <lineage>
        <taxon>Bacteria</taxon>
        <taxon>Bacillati</taxon>
        <taxon>Actinomycetota</taxon>
        <taxon>Actinomycetes</taxon>
        <taxon>Streptosporangiales</taxon>
        <taxon>Nocardiopsidaceae</taxon>
        <taxon>Salinactinospora</taxon>
    </lineage>
</organism>
<dbReference type="Gene3D" id="3.60.130.10">
    <property type="entry name" value="Clavaminate synthase-like"/>
    <property type="match status" value="1"/>
</dbReference>
<dbReference type="InterPro" id="IPR050411">
    <property type="entry name" value="AlphaKG_dependent_hydroxylases"/>
</dbReference>
<dbReference type="InterPro" id="IPR042098">
    <property type="entry name" value="TauD-like_sf"/>
</dbReference>
<evidence type="ECO:0000256" key="1">
    <source>
        <dbReference type="ARBA" id="ARBA00001954"/>
    </source>
</evidence>
<keyword evidence="2" id="KW-0560">Oxidoreductase</keyword>
<proteinExistence type="predicted"/>
<feature type="domain" description="TauD/TfdA-like" evidence="5">
    <location>
        <begin position="14"/>
        <end position="232"/>
    </location>
</feature>
<accession>A0ABP7FEX4</accession>
<dbReference type="Pfam" id="PF02668">
    <property type="entry name" value="TauD"/>
    <property type="match status" value="1"/>
</dbReference>
<dbReference type="PANTHER" id="PTHR10696">
    <property type="entry name" value="GAMMA-BUTYROBETAINE HYDROXYLASE-RELATED"/>
    <property type="match status" value="1"/>
</dbReference>
<comment type="cofactor">
    <cofactor evidence="1">
        <name>Fe(2+)</name>
        <dbReference type="ChEBI" id="CHEBI:29033"/>
    </cofactor>
</comment>
<evidence type="ECO:0000256" key="4">
    <source>
        <dbReference type="ARBA" id="ARBA00023194"/>
    </source>
</evidence>
<sequence>MTFPARPNSGFEAGDIAQARTLLAENGWALLPGAGFTDGRSVDHSRVAMIASAFGRPSARDGGTAIWPVQPATTAQEATFSQRSGDALLHTDAAYRRVPEPRFLLCCVRPAVDGGATRLLPAQHVAASLPPELLTSLQAPQWQWNPPAVFGGTPEGHHPVLHRDGTIRWRLDNLRVGGTLREHAQRFARHVESHPLLTQVHLPADAVLICDNRRVLHGRTTFDDPNRRLLRIRVVDW</sequence>
<dbReference type="PANTHER" id="PTHR10696:SF56">
    <property type="entry name" value="TAUD_TFDA-LIKE DOMAIN-CONTAINING PROTEIN"/>
    <property type="match status" value="1"/>
</dbReference>
<dbReference type="SUPFAM" id="SSF51197">
    <property type="entry name" value="Clavaminate synthase-like"/>
    <property type="match status" value="1"/>
</dbReference>
<comment type="caution">
    <text evidence="6">The sequence shown here is derived from an EMBL/GenBank/DDBJ whole genome shotgun (WGS) entry which is preliminary data.</text>
</comment>